<gene>
    <name evidence="4" type="ORF">M569_02174</name>
</gene>
<comment type="caution">
    <text evidence="4">The sequence shown here is derived from an EMBL/GenBank/DDBJ whole genome shotgun (WGS) entry which is preliminary data.</text>
</comment>
<dbReference type="GO" id="GO:0005634">
    <property type="term" value="C:nucleus"/>
    <property type="evidence" value="ECO:0007669"/>
    <property type="project" value="UniProtKB-SubCell"/>
</dbReference>
<dbReference type="Proteomes" id="UP000015453">
    <property type="component" value="Unassembled WGS sequence"/>
</dbReference>
<organism evidence="4 5">
    <name type="scientific">Genlisea aurea</name>
    <dbReference type="NCBI Taxonomy" id="192259"/>
    <lineage>
        <taxon>Eukaryota</taxon>
        <taxon>Viridiplantae</taxon>
        <taxon>Streptophyta</taxon>
        <taxon>Embryophyta</taxon>
        <taxon>Tracheophyta</taxon>
        <taxon>Spermatophyta</taxon>
        <taxon>Magnoliopsida</taxon>
        <taxon>eudicotyledons</taxon>
        <taxon>Gunneridae</taxon>
        <taxon>Pentapetalae</taxon>
        <taxon>asterids</taxon>
        <taxon>lamiids</taxon>
        <taxon>Lamiales</taxon>
        <taxon>Lentibulariaceae</taxon>
        <taxon>Genlisea</taxon>
    </lineage>
</organism>
<comment type="subcellular location">
    <subcellularLocation>
        <location evidence="1">Nucleus</location>
    </subcellularLocation>
</comment>
<dbReference type="AlphaFoldDB" id="S8CYR3"/>
<name>S8CYR3_9LAMI</name>
<dbReference type="GO" id="GO:0045944">
    <property type="term" value="P:positive regulation of transcription by RNA polymerase II"/>
    <property type="evidence" value="ECO:0007669"/>
    <property type="project" value="TreeGrafter"/>
</dbReference>
<feature type="domain" description="Tify" evidence="3">
    <location>
        <begin position="113"/>
        <end position="167"/>
    </location>
</feature>
<dbReference type="Pfam" id="PF16135">
    <property type="entry name" value="TDBD"/>
    <property type="match status" value="1"/>
</dbReference>
<keyword evidence="2" id="KW-0539">Nucleus</keyword>
<sequence>MSDLQFSSSQNKIGSDSEDQLNYWHSSEACTKRRKRSKTDVPLLQNVYISIINPPPILCLSSSTVAKPSSRKTNRSSFSNGLFSNVKSLLSTGILDGIPVKYVTWSREKHLRGVIKGSGYLCSCDKCKMAKVVNAYEFEEHAACKTKHPNNHIFFENGKTIYGVVVELKNTPIDKVFDAILNATGSRINIKNFDAWKASLTGGIKIRAGHDHP</sequence>
<dbReference type="PANTHER" id="PTHR47025">
    <property type="entry name" value="AUTOIMMUNE REGULATOR"/>
    <property type="match status" value="1"/>
</dbReference>
<keyword evidence="5" id="KW-1185">Reference proteome</keyword>
<evidence type="ECO:0000313" key="4">
    <source>
        <dbReference type="EMBL" id="EPS72589.1"/>
    </source>
</evidence>
<evidence type="ECO:0000256" key="2">
    <source>
        <dbReference type="ARBA" id="ARBA00023242"/>
    </source>
</evidence>
<protein>
    <recommendedName>
        <fullName evidence="3">Tify domain-containing protein</fullName>
    </recommendedName>
</protein>
<evidence type="ECO:0000256" key="1">
    <source>
        <dbReference type="ARBA" id="ARBA00004123"/>
    </source>
</evidence>
<dbReference type="GO" id="GO:0042393">
    <property type="term" value="F:histone binding"/>
    <property type="evidence" value="ECO:0007669"/>
    <property type="project" value="TreeGrafter"/>
</dbReference>
<dbReference type="EMBL" id="AUSU01000778">
    <property type="protein sequence ID" value="EPS72589.1"/>
    <property type="molecule type" value="Genomic_DNA"/>
</dbReference>
<dbReference type="PANTHER" id="PTHR47025:SF6">
    <property type="entry name" value="N-LYSINE METHYLTRANSFERASE"/>
    <property type="match status" value="1"/>
</dbReference>
<reference evidence="4 5" key="1">
    <citation type="journal article" date="2013" name="BMC Genomics">
        <title>The miniature genome of a carnivorous plant Genlisea aurea contains a low number of genes and short non-coding sequences.</title>
        <authorList>
            <person name="Leushkin E.V."/>
            <person name="Sutormin R.A."/>
            <person name="Nabieva E.R."/>
            <person name="Penin A.A."/>
            <person name="Kondrashov A.S."/>
            <person name="Logacheva M.D."/>
        </authorList>
    </citation>
    <scope>NUCLEOTIDE SEQUENCE [LARGE SCALE GENOMIC DNA]</scope>
</reference>
<evidence type="ECO:0000259" key="3">
    <source>
        <dbReference type="Pfam" id="PF16135"/>
    </source>
</evidence>
<dbReference type="InterPro" id="IPR032308">
    <property type="entry name" value="TDBD"/>
</dbReference>
<dbReference type="GO" id="GO:0000977">
    <property type="term" value="F:RNA polymerase II transcription regulatory region sequence-specific DNA binding"/>
    <property type="evidence" value="ECO:0007669"/>
    <property type="project" value="TreeGrafter"/>
</dbReference>
<dbReference type="OrthoDB" id="1863332at2759"/>
<proteinExistence type="predicted"/>
<evidence type="ECO:0000313" key="5">
    <source>
        <dbReference type="Proteomes" id="UP000015453"/>
    </source>
</evidence>
<accession>S8CYR3</accession>
<dbReference type="GO" id="GO:0003682">
    <property type="term" value="F:chromatin binding"/>
    <property type="evidence" value="ECO:0007669"/>
    <property type="project" value="TreeGrafter"/>
</dbReference>